<name>A0A917ILD1_9BACT</name>
<dbReference type="Proteomes" id="UP000627292">
    <property type="component" value="Unassembled WGS sequence"/>
</dbReference>
<evidence type="ECO:0000313" key="2">
    <source>
        <dbReference type="Proteomes" id="UP000627292"/>
    </source>
</evidence>
<accession>A0A917ILD1</accession>
<proteinExistence type="predicted"/>
<protein>
    <submittedName>
        <fullName evidence="1">Uncharacterized protein</fullName>
    </submittedName>
</protein>
<dbReference type="EMBL" id="BMIB01000001">
    <property type="protein sequence ID" value="GGH57885.1"/>
    <property type="molecule type" value="Genomic_DNA"/>
</dbReference>
<comment type="caution">
    <text evidence="1">The sequence shown here is derived from an EMBL/GenBank/DDBJ whole genome shotgun (WGS) entry which is preliminary data.</text>
</comment>
<gene>
    <name evidence="1" type="ORF">GCM10011379_03040</name>
</gene>
<evidence type="ECO:0000313" key="1">
    <source>
        <dbReference type="EMBL" id="GGH57885.1"/>
    </source>
</evidence>
<keyword evidence="2" id="KW-1185">Reference proteome</keyword>
<reference evidence="1" key="2">
    <citation type="submission" date="2020-09" db="EMBL/GenBank/DDBJ databases">
        <authorList>
            <person name="Sun Q."/>
            <person name="Zhou Y."/>
        </authorList>
    </citation>
    <scope>NUCLEOTIDE SEQUENCE</scope>
    <source>
        <strain evidence="1">CGMCC 1.15290</strain>
    </source>
</reference>
<reference evidence="1" key="1">
    <citation type="journal article" date="2014" name="Int. J. Syst. Evol. Microbiol.">
        <title>Complete genome sequence of Corynebacterium casei LMG S-19264T (=DSM 44701T), isolated from a smear-ripened cheese.</title>
        <authorList>
            <consortium name="US DOE Joint Genome Institute (JGI-PGF)"/>
            <person name="Walter F."/>
            <person name="Albersmeier A."/>
            <person name="Kalinowski J."/>
            <person name="Ruckert C."/>
        </authorList>
    </citation>
    <scope>NUCLEOTIDE SEQUENCE</scope>
    <source>
        <strain evidence="1">CGMCC 1.15290</strain>
    </source>
</reference>
<sequence>MVIAFTSCQKDKDVQGISNSYTSSSTAVYSAPVMYTSAGTVTQTDSIAAVVKAYDPDLFVYKASGGAVDPAVQISFETDNRGAITLFNKPHSAVITRTAHGRVTFTYMDTIKIPVSSGTTPQPLVFISAESFFDSLWMNYTSMPGTIGLKDTACAFDVHFKEEGGKLYLPFVNAFNLAVKKDATGTVISSDAAFLKRYIATFDNTAIKPLQPGHTVIIQTGTVQMMPR</sequence>
<dbReference type="AlphaFoldDB" id="A0A917ILD1"/>
<organism evidence="1 2">
    <name type="scientific">Filimonas zeae</name>
    <dbReference type="NCBI Taxonomy" id="1737353"/>
    <lineage>
        <taxon>Bacteria</taxon>
        <taxon>Pseudomonadati</taxon>
        <taxon>Bacteroidota</taxon>
        <taxon>Chitinophagia</taxon>
        <taxon>Chitinophagales</taxon>
        <taxon>Chitinophagaceae</taxon>
        <taxon>Filimonas</taxon>
    </lineage>
</organism>